<dbReference type="InterPro" id="IPR050384">
    <property type="entry name" value="Endophilin_SH3RF"/>
</dbReference>
<dbReference type="PROSITE" id="PS50002">
    <property type="entry name" value="SH3"/>
    <property type="match status" value="1"/>
</dbReference>
<reference evidence="8 9" key="2">
    <citation type="submission" date="2018-11" db="EMBL/GenBank/DDBJ databases">
        <authorList>
            <consortium name="Pathogen Informatics"/>
        </authorList>
    </citation>
    <scope>NUCLEOTIDE SEQUENCE [LARGE SCALE GENOMIC DNA]</scope>
</reference>
<reference evidence="10" key="1">
    <citation type="submission" date="2016-06" db="UniProtKB">
        <authorList>
            <consortium name="WormBaseParasite"/>
        </authorList>
    </citation>
    <scope>IDENTIFICATION</scope>
</reference>
<dbReference type="Gene3D" id="2.30.30.40">
    <property type="entry name" value="SH3 Domains"/>
    <property type="match status" value="1"/>
</dbReference>
<dbReference type="EMBL" id="UYRT01009256">
    <property type="protein sequence ID" value="VDK46964.1"/>
    <property type="molecule type" value="Genomic_DNA"/>
</dbReference>
<dbReference type="AlphaFoldDB" id="A0A183D7N6"/>
<dbReference type="OrthoDB" id="10255964at2759"/>
<keyword evidence="3" id="KW-0175">Coiled coil</keyword>
<evidence type="ECO:0000256" key="4">
    <source>
        <dbReference type="ARBA" id="ARBA00023136"/>
    </source>
</evidence>
<dbReference type="WBParaSite" id="GPUH_0000473401-mRNA-1">
    <property type="protein sequence ID" value="GPUH_0000473401-mRNA-1"/>
    <property type="gene ID" value="GPUH_0000473401"/>
</dbReference>
<dbReference type="SMART" id="SM00326">
    <property type="entry name" value="SH3"/>
    <property type="match status" value="1"/>
</dbReference>
<keyword evidence="4" id="KW-0472">Membrane</keyword>
<evidence type="ECO:0000313" key="9">
    <source>
        <dbReference type="Proteomes" id="UP000271098"/>
    </source>
</evidence>
<sequence length="101" mass="10785">MYPQKPTDGGDWGPSAPKAPEGSTAANLGGGSATAPSAPPARKPSCRALYDFEAQNDGELEFKEGDVIELISQIDENWYEGSLRGKTGYFPISYVHVLVPL</sequence>
<dbReference type="GO" id="GO:0016192">
    <property type="term" value="P:vesicle-mediated transport"/>
    <property type="evidence" value="ECO:0007669"/>
    <property type="project" value="UniProtKB-ARBA"/>
</dbReference>
<evidence type="ECO:0000256" key="3">
    <source>
        <dbReference type="ARBA" id="ARBA00023054"/>
    </source>
</evidence>
<dbReference type="InterPro" id="IPR001452">
    <property type="entry name" value="SH3_domain"/>
</dbReference>
<dbReference type="InterPro" id="IPR036028">
    <property type="entry name" value="SH3-like_dom_sf"/>
</dbReference>
<dbReference type="Pfam" id="PF00018">
    <property type="entry name" value="SH3_1"/>
    <property type="match status" value="1"/>
</dbReference>
<proteinExistence type="predicted"/>
<evidence type="ECO:0000259" key="7">
    <source>
        <dbReference type="PROSITE" id="PS50002"/>
    </source>
</evidence>
<evidence type="ECO:0000313" key="10">
    <source>
        <dbReference type="WBParaSite" id="GPUH_0000473401-mRNA-1"/>
    </source>
</evidence>
<keyword evidence="9" id="KW-1185">Reference proteome</keyword>
<accession>A0A183D7N6</accession>
<evidence type="ECO:0000313" key="8">
    <source>
        <dbReference type="EMBL" id="VDK46964.1"/>
    </source>
</evidence>
<evidence type="ECO:0000256" key="1">
    <source>
        <dbReference type="ARBA" id="ARBA00004170"/>
    </source>
</evidence>
<dbReference type="PANTHER" id="PTHR14167">
    <property type="entry name" value="SH3 DOMAIN-CONTAINING"/>
    <property type="match status" value="1"/>
</dbReference>
<dbReference type="PRINTS" id="PR00452">
    <property type="entry name" value="SH3DOMAIN"/>
</dbReference>
<dbReference type="CDD" id="cd11803">
    <property type="entry name" value="SH3_Endophilin_A"/>
    <property type="match status" value="1"/>
</dbReference>
<dbReference type="Proteomes" id="UP000271098">
    <property type="component" value="Unassembled WGS sequence"/>
</dbReference>
<gene>
    <name evidence="8" type="ORF">GPUH_LOCUS4727</name>
</gene>
<keyword evidence="2 5" id="KW-0728">SH3 domain</keyword>
<feature type="domain" description="SH3" evidence="7">
    <location>
        <begin position="41"/>
        <end position="100"/>
    </location>
</feature>
<dbReference type="InterPro" id="IPR035824">
    <property type="entry name" value="Endophilin_A_SH3"/>
</dbReference>
<organism evidence="10">
    <name type="scientific">Gongylonema pulchrum</name>
    <dbReference type="NCBI Taxonomy" id="637853"/>
    <lineage>
        <taxon>Eukaryota</taxon>
        <taxon>Metazoa</taxon>
        <taxon>Ecdysozoa</taxon>
        <taxon>Nematoda</taxon>
        <taxon>Chromadorea</taxon>
        <taxon>Rhabditida</taxon>
        <taxon>Spirurina</taxon>
        <taxon>Spiruromorpha</taxon>
        <taxon>Spiruroidea</taxon>
        <taxon>Gongylonematidae</taxon>
        <taxon>Gongylonema</taxon>
    </lineage>
</organism>
<dbReference type="SUPFAM" id="SSF50044">
    <property type="entry name" value="SH3-domain"/>
    <property type="match status" value="1"/>
</dbReference>
<dbReference type="PRINTS" id="PR00499">
    <property type="entry name" value="P67PHOX"/>
</dbReference>
<evidence type="ECO:0000256" key="5">
    <source>
        <dbReference type="PROSITE-ProRule" id="PRU00192"/>
    </source>
</evidence>
<protein>
    <submittedName>
        <fullName evidence="10">SH3 domain-containing protein</fullName>
    </submittedName>
</protein>
<dbReference type="FunFam" id="2.30.30.40:FF:000072">
    <property type="entry name" value="Unconventional Myosin IB"/>
    <property type="match status" value="1"/>
</dbReference>
<dbReference type="PANTHER" id="PTHR14167:SF81">
    <property type="entry name" value="ENDOPHILIN-A"/>
    <property type="match status" value="1"/>
</dbReference>
<evidence type="ECO:0000256" key="2">
    <source>
        <dbReference type="ARBA" id="ARBA00022443"/>
    </source>
</evidence>
<name>A0A183D7N6_9BILA</name>
<comment type="subcellular location">
    <subcellularLocation>
        <location evidence="1">Membrane</location>
        <topology evidence="1">Peripheral membrane protein</topology>
    </subcellularLocation>
</comment>
<feature type="region of interest" description="Disordered" evidence="6">
    <location>
        <begin position="1"/>
        <end position="43"/>
    </location>
</feature>
<evidence type="ECO:0000256" key="6">
    <source>
        <dbReference type="SAM" id="MobiDB-lite"/>
    </source>
</evidence>